<protein>
    <submittedName>
        <fullName evidence="2">Uncharacterized protein</fullName>
    </submittedName>
</protein>
<name>A0A812DP10_ACAPH</name>
<keyword evidence="1" id="KW-0812">Transmembrane</keyword>
<feature type="transmembrane region" description="Helical" evidence="1">
    <location>
        <begin position="20"/>
        <end position="43"/>
    </location>
</feature>
<accession>A0A812DP10</accession>
<dbReference type="AlphaFoldDB" id="A0A812DP10"/>
<evidence type="ECO:0000256" key="1">
    <source>
        <dbReference type="SAM" id="Phobius"/>
    </source>
</evidence>
<evidence type="ECO:0000313" key="3">
    <source>
        <dbReference type="Proteomes" id="UP000597762"/>
    </source>
</evidence>
<dbReference type="Proteomes" id="UP000597762">
    <property type="component" value="Unassembled WGS sequence"/>
</dbReference>
<sequence>MYILYLISFFFFLFLFSSRIHYFSLLFFFLYIFLLFKLLLFFLPSHFQKRFRSALSSFYCRHYFFIYFFKLHLFLFISSAFLSFASLTLVIFSPSVSHLIFAKTSVPWRNIRGEGFCDICKCLRALFVNQSRKYFPTHAFFSCQPIFDYNMNLVNGCCYFLPVYLLYFLICDRQWRVRFFFSSGLNRRYACLVTVEGVRAWTSKSNYHHRLFISDRNS</sequence>
<keyword evidence="1" id="KW-1133">Transmembrane helix</keyword>
<proteinExistence type="predicted"/>
<evidence type="ECO:0000313" key="2">
    <source>
        <dbReference type="EMBL" id="CAE1303629.1"/>
    </source>
</evidence>
<feature type="transmembrane region" description="Helical" evidence="1">
    <location>
        <begin position="153"/>
        <end position="170"/>
    </location>
</feature>
<comment type="caution">
    <text evidence="2">The sequence shown here is derived from an EMBL/GenBank/DDBJ whole genome shotgun (WGS) entry which is preliminary data.</text>
</comment>
<dbReference type="EMBL" id="CAHIKZ030003723">
    <property type="protein sequence ID" value="CAE1303629.1"/>
    <property type="molecule type" value="Genomic_DNA"/>
</dbReference>
<keyword evidence="1" id="KW-0472">Membrane</keyword>
<gene>
    <name evidence="2" type="ORF">SPHA_56470</name>
</gene>
<feature type="transmembrane region" description="Helical" evidence="1">
    <location>
        <begin position="64"/>
        <end position="92"/>
    </location>
</feature>
<organism evidence="2 3">
    <name type="scientific">Acanthosepion pharaonis</name>
    <name type="common">Pharaoh cuttlefish</name>
    <name type="synonym">Sepia pharaonis</name>
    <dbReference type="NCBI Taxonomy" id="158019"/>
    <lineage>
        <taxon>Eukaryota</taxon>
        <taxon>Metazoa</taxon>
        <taxon>Spiralia</taxon>
        <taxon>Lophotrochozoa</taxon>
        <taxon>Mollusca</taxon>
        <taxon>Cephalopoda</taxon>
        <taxon>Coleoidea</taxon>
        <taxon>Decapodiformes</taxon>
        <taxon>Sepiida</taxon>
        <taxon>Sepiina</taxon>
        <taxon>Sepiidae</taxon>
        <taxon>Acanthosepion</taxon>
    </lineage>
</organism>
<keyword evidence="3" id="KW-1185">Reference proteome</keyword>
<reference evidence="2" key="1">
    <citation type="submission" date="2021-01" db="EMBL/GenBank/DDBJ databases">
        <authorList>
            <person name="Li R."/>
            <person name="Bekaert M."/>
        </authorList>
    </citation>
    <scope>NUCLEOTIDE SEQUENCE</scope>
    <source>
        <strain evidence="2">Farmed</strain>
    </source>
</reference>